<comment type="caution">
    <text evidence="2">The sequence shown here is derived from an EMBL/GenBank/DDBJ whole genome shotgun (WGS) entry which is preliminary data.</text>
</comment>
<accession>A0AB36TGY1</accession>
<reference evidence="2 3" key="1">
    <citation type="submission" date="2017-09" db="EMBL/GenBank/DDBJ databases">
        <title>Evaluation of Pacific Biosciences Sequencing Technology to Finishing C. thermocellum Genome Sequences.</title>
        <authorList>
            <person name="Brown S."/>
        </authorList>
    </citation>
    <scope>NUCLEOTIDE SEQUENCE [LARGE SCALE GENOMIC DNA]</scope>
    <source>
        <strain evidence="2 3">AD2</strain>
    </source>
</reference>
<evidence type="ECO:0000313" key="3">
    <source>
        <dbReference type="Proteomes" id="UP000223596"/>
    </source>
</evidence>
<protein>
    <submittedName>
        <fullName evidence="2">Uncharacterized protein</fullName>
    </submittedName>
</protein>
<dbReference type="Proteomes" id="UP000223596">
    <property type="component" value="Unassembled WGS sequence"/>
</dbReference>
<dbReference type="AlphaFoldDB" id="A0AB36TGY1"/>
<dbReference type="RefSeq" id="WP_003512590.1">
    <property type="nucleotide sequence ID" value="NZ_CP013828.1"/>
</dbReference>
<keyword evidence="1" id="KW-0812">Transmembrane</keyword>
<organism evidence="2 3">
    <name type="scientific">Acetivibrio thermocellus AD2</name>
    <dbReference type="NCBI Taxonomy" id="1138384"/>
    <lineage>
        <taxon>Bacteria</taxon>
        <taxon>Bacillati</taxon>
        <taxon>Bacillota</taxon>
        <taxon>Clostridia</taxon>
        <taxon>Eubacteriales</taxon>
        <taxon>Oscillospiraceae</taxon>
        <taxon>Acetivibrio</taxon>
    </lineage>
</organism>
<sequence>MVKYLKRQEELVEEALSKDNCSDWESLRNYHKSQIEFLQHERLVHLLVTLSFGFFFLISVLAAAVSEKFEILLVSLLLLVLLIPYIAHYYKLENGVQRLYELYNKIDEKCVRKNKTA</sequence>
<feature type="transmembrane region" description="Helical" evidence="1">
    <location>
        <begin position="43"/>
        <end position="65"/>
    </location>
</feature>
<keyword evidence="1" id="KW-0472">Membrane</keyword>
<dbReference type="EMBL" id="PDBW01000001">
    <property type="protein sequence ID" value="PFH03162.1"/>
    <property type="molecule type" value="Genomic_DNA"/>
</dbReference>
<evidence type="ECO:0000313" key="2">
    <source>
        <dbReference type="EMBL" id="PFH03162.1"/>
    </source>
</evidence>
<name>A0AB36TGY1_ACETH</name>
<evidence type="ECO:0000256" key="1">
    <source>
        <dbReference type="SAM" id="Phobius"/>
    </source>
</evidence>
<keyword evidence="1" id="KW-1133">Transmembrane helix</keyword>
<dbReference type="GeneID" id="35803016"/>
<gene>
    <name evidence="2" type="ORF">M972_111959</name>
</gene>
<proteinExistence type="predicted"/>
<feature type="transmembrane region" description="Helical" evidence="1">
    <location>
        <begin position="71"/>
        <end position="90"/>
    </location>
</feature>